<sequence length="655" mass="74004">MQAVWSRAGQARHCGCKARLNAAGGMIRQSATRATQRKPTFSEIFTACYTSIMGTAAVLDAKRKDTRRKKLDQQLEEAKAELARLMENAPPEIYETAPAGSISNRYKGALDDHKKQLAEVSQFFDALGNVCRWPKPLLPSKEVEWLREEYGFGPTYDSITGQKQSNYLAMEKWLIREEEEPNVRHRIPTNLRQLRTSAVAVRDMVQIFLDNSEVALGSEAAKGLRRDIAKLKQGNFKKFPNYDQGTSMEEIKECSLDLNKTLRGIFKGAERGHIQSLLDVVKKVCFKLLTSPHPPTIHTFNTLIVGFDRAGLHPLADTAVNCFYRSRLEPTQNTLVFLLNHFKETGEVQKFKDVIDRMTGKDFRGINIRRKLIEDVAAHDQLMKWAQTKDVAIGRKWVVERAKFDVQIFTAVIEGMLRFDYVRHAAATLSLGFQLGYCFGLRTVKQLLDQCVYSLDAKAAFEILKAFASKPMLVKGFFCRESDQPYLVERLQNLLDICGITGSTPTSLVQWLQNCPASLTPPADKPRRGLQIARIAVRLEVSEKKIQKLKRTLDYIRQSTMLELGAAQKSDARCIDKGVMVEARLGSNRHPTAGEKNDQVEISDAEKRQMLSKATIPFNKTDLLSNVGRVDPWVRLQGLNHTSNPRRKEVLAASF</sequence>
<evidence type="ECO:0000313" key="3">
    <source>
        <dbReference type="Proteomes" id="UP000186583"/>
    </source>
</evidence>
<comment type="caution">
    <text evidence="2">The sequence shown here is derived from an EMBL/GenBank/DDBJ whole genome shotgun (WGS) entry which is preliminary data.</text>
</comment>
<accession>A0A1Q8RYR1</accession>
<dbReference type="Proteomes" id="UP000186583">
    <property type="component" value="Unassembled WGS sequence"/>
</dbReference>
<dbReference type="STRING" id="708187.A0A1Q8RYR1"/>
<dbReference type="EMBL" id="MPGH01000060">
    <property type="protein sequence ID" value="OLN92197.1"/>
    <property type="molecule type" value="Genomic_DNA"/>
</dbReference>
<evidence type="ECO:0000256" key="1">
    <source>
        <dbReference type="SAM" id="Coils"/>
    </source>
</evidence>
<dbReference type="Gene3D" id="1.25.40.10">
    <property type="entry name" value="Tetratricopeptide repeat domain"/>
    <property type="match status" value="1"/>
</dbReference>
<feature type="coiled-coil region" evidence="1">
    <location>
        <begin position="61"/>
        <end position="88"/>
    </location>
</feature>
<name>A0A1Q8RYR1_9PEZI</name>
<dbReference type="OrthoDB" id="185373at2759"/>
<proteinExistence type="predicted"/>
<organism evidence="2 3">
    <name type="scientific">Colletotrichum chlorophyti</name>
    <dbReference type="NCBI Taxonomy" id="708187"/>
    <lineage>
        <taxon>Eukaryota</taxon>
        <taxon>Fungi</taxon>
        <taxon>Dikarya</taxon>
        <taxon>Ascomycota</taxon>
        <taxon>Pezizomycotina</taxon>
        <taxon>Sordariomycetes</taxon>
        <taxon>Hypocreomycetidae</taxon>
        <taxon>Glomerellales</taxon>
        <taxon>Glomerellaceae</taxon>
        <taxon>Colletotrichum</taxon>
    </lineage>
</organism>
<dbReference type="InterPro" id="IPR011990">
    <property type="entry name" value="TPR-like_helical_dom_sf"/>
</dbReference>
<keyword evidence="1" id="KW-0175">Coiled coil</keyword>
<evidence type="ECO:0000313" key="2">
    <source>
        <dbReference type="EMBL" id="OLN92197.1"/>
    </source>
</evidence>
<gene>
    <name evidence="2" type="ORF">CCHL11_01380</name>
</gene>
<dbReference type="AlphaFoldDB" id="A0A1Q8RYR1"/>
<keyword evidence="3" id="KW-1185">Reference proteome</keyword>
<reference evidence="2 3" key="1">
    <citation type="submission" date="2016-11" db="EMBL/GenBank/DDBJ databases">
        <title>Draft Genome Assembly of Colletotrichum chlorophyti a pathogen of herbaceous plants.</title>
        <authorList>
            <person name="Gan P."/>
            <person name="Narusaka M."/>
            <person name="Tsushima A."/>
            <person name="Narusaka Y."/>
            <person name="Takano Y."/>
            <person name="Shirasu K."/>
        </authorList>
    </citation>
    <scope>NUCLEOTIDE SEQUENCE [LARGE SCALE GENOMIC DNA]</scope>
    <source>
        <strain evidence="2 3">NTL11</strain>
    </source>
</reference>
<protein>
    <submittedName>
        <fullName evidence="2">Uncharacterized protein</fullName>
    </submittedName>
</protein>
<feature type="coiled-coil region" evidence="1">
    <location>
        <begin position="532"/>
        <end position="559"/>
    </location>
</feature>